<name>A0A540N9Q3_MALBA</name>
<reference evidence="2 3" key="1">
    <citation type="journal article" date="2019" name="G3 (Bethesda)">
        <title>Sequencing of a Wild Apple (Malus baccata) Genome Unravels the Differences Between Cultivated and Wild Apple Species Regarding Disease Resistance and Cold Tolerance.</title>
        <authorList>
            <person name="Chen X."/>
        </authorList>
    </citation>
    <scope>NUCLEOTIDE SEQUENCE [LARGE SCALE GENOMIC DNA]</scope>
    <source>
        <strain evidence="3">cv. Shandingzi</strain>
        <tissue evidence="2">Leaves</tissue>
    </source>
</reference>
<evidence type="ECO:0000313" key="3">
    <source>
        <dbReference type="Proteomes" id="UP000315295"/>
    </source>
</evidence>
<dbReference type="EMBL" id="VIEB01000080">
    <property type="protein sequence ID" value="TQE07781.1"/>
    <property type="molecule type" value="Genomic_DNA"/>
</dbReference>
<evidence type="ECO:0000313" key="2">
    <source>
        <dbReference type="EMBL" id="TQE07781.1"/>
    </source>
</evidence>
<accession>A0A540N9Q3</accession>
<dbReference type="Proteomes" id="UP000315295">
    <property type="component" value="Unassembled WGS sequence"/>
</dbReference>
<feature type="region of interest" description="Disordered" evidence="1">
    <location>
        <begin position="1"/>
        <end position="30"/>
    </location>
</feature>
<organism evidence="2 3">
    <name type="scientific">Malus baccata</name>
    <name type="common">Siberian crab apple</name>
    <name type="synonym">Pyrus baccata</name>
    <dbReference type="NCBI Taxonomy" id="106549"/>
    <lineage>
        <taxon>Eukaryota</taxon>
        <taxon>Viridiplantae</taxon>
        <taxon>Streptophyta</taxon>
        <taxon>Embryophyta</taxon>
        <taxon>Tracheophyta</taxon>
        <taxon>Spermatophyta</taxon>
        <taxon>Magnoliopsida</taxon>
        <taxon>eudicotyledons</taxon>
        <taxon>Gunneridae</taxon>
        <taxon>Pentapetalae</taxon>
        <taxon>rosids</taxon>
        <taxon>fabids</taxon>
        <taxon>Rosales</taxon>
        <taxon>Rosaceae</taxon>
        <taxon>Amygdaloideae</taxon>
        <taxon>Maleae</taxon>
        <taxon>Malus</taxon>
    </lineage>
</organism>
<proteinExistence type="predicted"/>
<protein>
    <submittedName>
        <fullName evidence="2">Uncharacterized protein</fullName>
    </submittedName>
</protein>
<comment type="caution">
    <text evidence="2">The sequence shown here is derived from an EMBL/GenBank/DDBJ whole genome shotgun (WGS) entry which is preliminary data.</text>
</comment>
<dbReference type="AlphaFoldDB" id="A0A540N9Q3"/>
<sequence>MAISNGHSRRTSLKAFPPSMAISNGHSRRTSLKVNPTRISSVLLCQIPLQFWANFRRFLLQFSVESAILSSNPPLNP</sequence>
<gene>
    <name evidence="2" type="ORF">C1H46_006540</name>
</gene>
<evidence type="ECO:0000256" key="1">
    <source>
        <dbReference type="SAM" id="MobiDB-lite"/>
    </source>
</evidence>
<keyword evidence="3" id="KW-1185">Reference proteome</keyword>